<dbReference type="SUPFAM" id="SSF50475">
    <property type="entry name" value="FMN-binding split barrel"/>
    <property type="match status" value="1"/>
</dbReference>
<dbReference type="RefSeq" id="WP_377396096.1">
    <property type="nucleotide sequence ID" value="NZ_JBHSAN010000054.1"/>
</dbReference>
<dbReference type="Gene3D" id="2.30.110.10">
    <property type="entry name" value="Electron Transport, Fmn-binding Protein, Chain A"/>
    <property type="match status" value="1"/>
</dbReference>
<dbReference type="EMBL" id="JBHUOF010000049">
    <property type="protein sequence ID" value="MFD2802705.1"/>
    <property type="molecule type" value="Genomic_DNA"/>
</dbReference>
<proteinExistence type="predicted"/>
<evidence type="ECO:0000256" key="1">
    <source>
        <dbReference type="ARBA" id="ARBA00023002"/>
    </source>
</evidence>
<dbReference type="InterPro" id="IPR052019">
    <property type="entry name" value="F420H2_bilvrd_red/Heme_oxyg"/>
</dbReference>
<dbReference type="InterPro" id="IPR011576">
    <property type="entry name" value="Pyridox_Oxase_N"/>
</dbReference>
<accession>A0ABW5WJY4</accession>
<protein>
    <submittedName>
        <fullName evidence="3">Pyridoxamine 5'-phosphate oxidase family protein</fullName>
    </submittedName>
</protein>
<dbReference type="Proteomes" id="UP001597478">
    <property type="component" value="Unassembled WGS sequence"/>
</dbReference>
<evidence type="ECO:0000313" key="3">
    <source>
        <dbReference type="EMBL" id="MFD2802705.1"/>
    </source>
</evidence>
<evidence type="ECO:0000313" key="4">
    <source>
        <dbReference type="Proteomes" id="UP001597478"/>
    </source>
</evidence>
<feature type="domain" description="Pyridoxamine 5'-phosphate oxidase N-terminal" evidence="2">
    <location>
        <begin position="11"/>
        <end position="138"/>
    </location>
</feature>
<organism evidence="3 4">
    <name type="scientific">Prauserella oleivorans</name>
    <dbReference type="NCBI Taxonomy" id="1478153"/>
    <lineage>
        <taxon>Bacteria</taxon>
        <taxon>Bacillati</taxon>
        <taxon>Actinomycetota</taxon>
        <taxon>Actinomycetes</taxon>
        <taxon>Pseudonocardiales</taxon>
        <taxon>Pseudonocardiaceae</taxon>
        <taxon>Prauserella</taxon>
    </lineage>
</organism>
<sequence length="158" mass="17526">MSRRDQIRMTPDEITAYFAEQKVINVATMNPNGRPHLAPLWYIPRGGGVATWTYRKSQKVANLFRNPQATVLIESGESYEKLRGVSMECDVEFVEDTDAVAQIGLAMAMRYAGVDGEPADAPAELKAGILKQAPKRIGLVFTPTKIVSWDHTKLGGRY</sequence>
<dbReference type="Pfam" id="PF01243">
    <property type="entry name" value="PNPOx_N"/>
    <property type="match status" value="1"/>
</dbReference>
<keyword evidence="4" id="KW-1185">Reference proteome</keyword>
<name>A0ABW5WJY4_9PSEU</name>
<dbReference type="InterPro" id="IPR012349">
    <property type="entry name" value="Split_barrel_FMN-bd"/>
</dbReference>
<dbReference type="PANTHER" id="PTHR35176:SF6">
    <property type="entry name" value="HEME OXYGENASE HI_0854-RELATED"/>
    <property type="match status" value="1"/>
</dbReference>
<comment type="caution">
    <text evidence="3">The sequence shown here is derived from an EMBL/GenBank/DDBJ whole genome shotgun (WGS) entry which is preliminary data.</text>
</comment>
<gene>
    <name evidence="3" type="ORF">ACFS2C_25265</name>
</gene>
<dbReference type="PANTHER" id="PTHR35176">
    <property type="entry name" value="HEME OXYGENASE HI_0854-RELATED"/>
    <property type="match status" value="1"/>
</dbReference>
<keyword evidence="1" id="KW-0560">Oxidoreductase</keyword>
<evidence type="ECO:0000259" key="2">
    <source>
        <dbReference type="Pfam" id="PF01243"/>
    </source>
</evidence>
<reference evidence="4" key="1">
    <citation type="journal article" date="2019" name="Int. J. Syst. Evol. Microbiol.">
        <title>The Global Catalogue of Microorganisms (GCM) 10K type strain sequencing project: providing services to taxonomists for standard genome sequencing and annotation.</title>
        <authorList>
            <consortium name="The Broad Institute Genomics Platform"/>
            <consortium name="The Broad Institute Genome Sequencing Center for Infectious Disease"/>
            <person name="Wu L."/>
            <person name="Ma J."/>
        </authorList>
    </citation>
    <scope>NUCLEOTIDE SEQUENCE [LARGE SCALE GENOMIC DNA]</scope>
    <source>
        <strain evidence="4">IBRC-M 10906</strain>
    </source>
</reference>